<organism evidence="1 2">
    <name type="scientific">Romanomermis culicivorax</name>
    <name type="common">Nematode worm</name>
    <dbReference type="NCBI Taxonomy" id="13658"/>
    <lineage>
        <taxon>Eukaryota</taxon>
        <taxon>Metazoa</taxon>
        <taxon>Ecdysozoa</taxon>
        <taxon>Nematoda</taxon>
        <taxon>Enoplea</taxon>
        <taxon>Dorylaimia</taxon>
        <taxon>Mermithida</taxon>
        <taxon>Mermithoidea</taxon>
        <taxon>Mermithidae</taxon>
        <taxon>Romanomermis</taxon>
    </lineage>
</organism>
<keyword evidence="1" id="KW-1185">Reference proteome</keyword>
<sequence>MAEEDRKHEKKTLAQYEQILDRSENPFVIKIWSKLKETIVKEREIKFTLTDEIPTSIGLFAQKFREIMQEHKDIVDTLKVSLDKQQESCRMKLQQFHVQTEHDVHRAELKTFNLMKELENDVQDLDAMVRCKFRGFFSAILSGRSFGKRDLTMDQEITSDNLKMIEKSDPQQVLEIKLSQ</sequence>
<name>A0A915J189_ROMCU</name>
<dbReference type="Proteomes" id="UP000887565">
    <property type="component" value="Unplaced"/>
</dbReference>
<protein>
    <submittedName>
        <fullName evidence="2">Uncharacterized protein</fullName>
    </submittedName>
</protein>
<dbReference type="WBParaSite" id="nRc.2.0.1.t20160-RA">
    <property type="protein sequence ID" value="nRc.2.0.1.t20160-RA"/>
    <property type="gene ID" value="nRc.2.0.1.g20160"/>
</dbReference>
<dbReference type="AlphaFoldDB" id="A0A915J189"/>
<evidence type="ECO:0000313" key="1">
    <source>
        <dbReference type="Proteomes" id="UP000887565"/>
    </source>
</evidence>
<proteinExistence type="predicted"/>
<reference evidence="2" key="1">
    <citation type="submission" date="2022-11" db="UniProtKB">
        <authorList>
            <consortium name="WormBaseParasite"/>
        </authorList>
    </citation>
    <scope>IDENTIFICATION</scope>
</reference>
<accession>A0A915J189</accession>
<evidence type="ECO:0000313" key="2">
    <source>
        <dbReference type="WBParaSite" id="nRc.2.0.1.t20160-RA"/>
    </source>
</evidence>